<protein>
    <submittedName>
        <fullName evidence="2">Uncharacterized protein</fullName>
    </submittedName>
</protein>
<dbReference type="EMBL" id="VICG01000008">
    <property type="protein sequence ID" value="KAA8569453.1"/>
    <property type="molecule type" value="Genomic_DNA"/>
</dbReference>
<name>A0A5M9JM55_MONFR</name>
<evidence type="ECO:0000313" key="2">
    <source>
        <dbReference type="EMBL" id="KAA8569453.1"/>
    </source>
</evidence>
<dbReference type="VEuPathDB" id="FungiDB:MFRU_004g02290"/>
<proteinExistence type="predicted"/>
<organism evidence="2 3">
    <name type="scientific">Monilinia fructicola</name>
    <name type="common">Brown rot fungus</name>
    <name type="synonym">Ciboria fructicola</name>
    <dbReference type="NCBI Taxonomy" id="38448"/>
    <lineage>
        <taxon>Eukaryota</taxon>
        <taxon>Fungi</taxon>
        <taxon>Dikarya</taxon>
        <taxon>Ascomycota</taxon>
        <taxon>Pezizomycotina</taxon>
        <taxon>Leotiomycetes</taxon>
        <taxon>Helotiales</taxon>
        <taxon>Sclerotiniaceae</taxon>
        <taxon>Monilinia</taxon>
    </lineage>
</organism>
<feature type="compositionally biased region" description="Polar residues" evidence="1">
    <location>
        <begin position="250"/>
        <end position="279"/>
    </location>
</feature>
<keyword evidence="3" id="KW-1185">Reference proteome</keyword>
<feature type="region of interest" description="Disordered" evidence="1">
    <location>
        <begin position="225"/>
        <end position="282"/>
    </location>
</feature>
<feature type="compositionally biased region" description="Low complexity" evidence="1">
    <location>
        <begin position="237"/>
        <end position="247"/>
    </location>
</feature>
<evidence type="ECO:0000256" key="1">
    <source>
        <dbReference type="SAM" id="MobiDB-lite"/>
    </source>
</evidence>
<reference evidence="2 3" key="1">
    <citation type="submission" date="2019-06" db="EMBL/GenBank/DDBJ databases">
        <title>Genome Sequence of the Brown Rot Fungal Pathogen Monilinia fructicola.</title>
        <authorList>
            <person name="De Miccolis Angelini R.M."/>
            <person name="Landi L."/>
            <person name="Abate D."/>
            <person name="Pollastro S."/>
            <person name="Romanazzi G."/>
            <person name="Faretra F."/>
        </authorList>
    </citation>
    <scope>NUCLEOTIDE SEQUENCE [LARGE SCALE GENOMIC DNA]</scope>
    <source>
        <strain evidence="2 3">Mfrc123</strain>
    </source>
</reference>
<comment type="caution">
    <text evidence="2">The sequence shown here is derived from an EMBL/GenBank/DDBJ whole genome shotgun (WGS) entry which is preliminary data.</text>
</comment>
<accession>A0A5M9JM55</accession>
<feature type="compositionally biased region" description="Polar residues" evidence="1">
    <location>
        <begin position="555"/>
        <end position="571"/>
    </location>
</feature>
<evidence type="ECO:0000313" key="3">
    <source>
        <dbReference type="Proteomes" id="UP000322873"/>
    </source>
</evidence>
<gene>
    <name evidence="2" type="ORF">EYC84_001086</name>
</gene>
<sequence>MESSHCFPNSLENGNGMECIQSPRCTRDSINNGSSKEYIVPPQSLFSCKHDYSPSSVSALSELTGDTIMPEREVETTLPELPNTTVDPSISTSGYVSSNTWSLSSSTSLNIVLQSSTLKGFPTPPGIAEADSISIKELSVSDFEQIPSGITCNHPMRDPLSTIGDRSSHGSDFDSSRKLNIVDAVVDKQNPVETVPSIQSPKLPGGIIIPTDMHQFRDRYNSLQHQGDSFKTPRYLSSPDTPTTTDSGYALSTNSGYGSVPTDSYHSSICSPGSSNPGNDKSGRDTLFYCQVSQSMSQSDFSLGNYPSQNIHSHSHSQSIDVNGFVHEEPLDLAADTYEINNQSQVEEWLASYCLEVQKNQFESDSTGTGHFSSDGRMVQVTAEMNDSSLNDNWYTGEEPQSLQSPFPMQTSDDSWNNGAHVFTQARSAPDQYNSDLQFRRKGTAHTPPWSAESIGRHDCNANITTFPDTQFPIEGLATTPNHDDSFPKTGRKIELLHCPYCSHEPRGQKTWKQVQIHGIYIPRKKRTKRTVGIKPIKRSRASERAMNTAKRGLKNSQSQPASNTLEGDKI</sequence>
<feature type="region of interest" description="Disordered" evidence="1">
    <location>
        <begin position="539"/>
        <end position="571"/>
    </location>
</feature>
<dbReference type="Proteomes" id="UP000322873">
    <property type="component" value="Unassembled WGS sequence"/>
</dbReference>
<dbReference type="AlphaFoldDB" id="A0A5M9JM55"/>